<dbReference type="GO" id="GO:0006099">
    <property type="term" value="P:tricarboxylic acid cycle"/>
    <property type="evidence" value="ECO:0007669"/>
    <property type="project" value="InterPro"/>
</dbReference>
<evidence type="ECO:0000256" key="2">
    <source>
        <dbReference type="ARBA" id="ARBA00012992"/>
    </source>
</evidence>
<evidence type="ECO:0000259" key="5">
    <source>
        <dbReference type="Pfam" id="PF10415"/>
    </source>
</evidence>
<dbReference type="FunFam" id="1.10.275.10:FF:000001">
    <property type="entry name" value="Fumarate hydratase, mitochondrial"/>
    <property type="match status" value="1"/>
</dbReference>
<dbReference type="PRINTS" id="PR00145">
    <property type="entry name" value="ARGSUCLYASE"/>
</dbReference>
<dbReference type="Proteomes" id="UP000186777">
    <property type="component" value="Unassembled WGS sequence"/>
</dbReference>
<dbReference type="InterPro" id="IPR024083">
    <property type="entry name" value="Fumarase/histidase_N"/>
</dbReference>
<comment type="caution">
    <text evidence="6">The sequence shown here is derived from an EMBL/GenBank/DDBJ whole genome shotgun (WGS) entry which is preliminary data.</text>
</comment>
<dbReference type="PRINTS" id="PR00149">
    <property type="entry name" value="FUMRATELYASE"/>
</dbReference>
<evidence type="ECO:0000256" key="3">
    <source>
        <dbReference type="ARBA" id="ARBA00023239"/>
    </source>
</evidence>
<dbReference type="GO" id="GO:0006531">
    <property type="term" value="P:aspartate metabolic process"/>
    <property type="evidence" value="ECO:0007669"/>
    <property type="project" value="TreeGrafter"/>
</dbReference>
<dbReference type="Pfam" id="PF00206">
    <property type="entry name" value="Lyase_1"/>
    <property type="match status" value="1"/>
</dbReference>
<dbReference type="SUPFAM" id="SSF48557">
    <property type="entry name" value="L-aspartase-like"/>
    <property type="match status" value="1"/>
</dbReference>
<dbReference type="NCBIfam" id="NF008909">
    <property type="entry name" value="PRK12273.1"/>
    <property type="match status" value="1"/>
</dbReference>
<dbReference type="Gene3D" id="1.20.200.10">
    <property type="entry name" value="Fumarase/aspartase (Central domain)"/>
    <property type="match status" value="1"/>
</dbReference>
<dbReference type="InterPro" id="IPR000362">
    <property type="entry name" value="Fumarate_lyase_fam"/>
</dbReference>
<dbReference type="InterPro" id="IPR018951">
    <property type="entry name" value="Fumarase_C_C"/>
</dbReference>
<accession>A0A1Q6R9C2</accession>
<dbReference type="PANTHER" id="PTHR42696">
    <property type="entry name" value="ASPARTATE AMMONIA-LYASE"/>
    <property type="match status" value="1"/>
</dbReference>
<dbReference type="AlphaFoldDB" id="A0A1Q6R9C2"/>
<evidence type="ECO:0000259" key="4">
    <source>
        <dbReference type="Pfam" id="PF00206"/>
    </source>
</evidence>
<dbReference type="InterPro" id="IPR022761">
    <property type="entry name" value="Fumarate_lyase_N"/>
</dbReference>
<dbReference type="Gene3D" id="1.10.275.10">
    <property type="entry name" value="Fumarase/aspartase (N-terminal domain)"/>
    <property type="match status" value="1"/>
</dbReference>
<dbReference type="CDD" id="cd01357">
    <property type="entry name" value="Aspartase"/>
    <property type="match status" value="1"/>
</dbReference>
<dbReference type="Pfam" id="PF10415">
    <property type="entry name" value="FumaraseC_C"/>
    <property type="match status" value="1"/>
</dbReference>
<dbReference type="Gene3D" id="1.10.40.30">
    <property type="entry name" value="Fumarase/aspartase (C-terminal domain)"/>
    <property type="match status" value="1"/>
</dbReference>
<dbReference type="FunFam" id="1.10.40.30:FF:000002">
    <property type="entry name" value="Fumarate hydratase class II"/>
    <property type="match status" value="1"/>
</dbReference>
<dbReference type="PANTHER" id="PTHR42696:SF2">
    <property type="entry name" value="ASPARTATE AMMONIA-LYASE"/>
    <property type="match status" value="1"/>
</dbReference>
<dbReference type="STRING" id="626940.BHW43_02475"/>
<dbReference type="EC" id="4.3.1.1" evidence="2"/>
<keyword evidence="3 6" id="KW-0456">Lyase</keyword>
<dbReference type="EMBL" id="MNTG01000004">
    <property type="protein sequence ID" value="OLA38955.1"/>
    <property type="molecule type" value="Genomic_DNA"/>
</dbReference>
<evidence type="ECO:0000256" key="1">
    <source>
        <dbReference type="ARBA" id="ARBA00001494"/>
    </source>
</evidence>
<sequence>MRKEHDFLGELEIPDNAYYGVQTMRAMENFQITGYTADPLFIKALGMVKKAAALANMKIGLLDEKIGNAMVQACDDIISGKLNDQFPTDPIQGGAGTSFNMNTNEVICNRALEILGRPRGDYNYISPNNHANMSQSTNDVIPTSIRVCALMRAEQLIIALENLADSFDKKGEEFKDVLKIGRTHLQDAVPITLGLEFKAFASSMRRRSNYIRRSCELLHTMNMGATAVGTGLNADPEYIKEVCEQLTLVTGESFTTADNLVDATSNTDIFTDLSSSLKTSALSLIKISNDLRLMASGPRAGFCEITLPPRQPGSSIMPGKVNPVIPEVVDQTCYQVIANDLAVAFGVENGQFQLNVMEPVMAYNIFNSLRFLTNAVNTLRTRCVDGIKANRAQCAEWLDKSVGIVTALLPHIGYETCSVLAKEALATNRNIKDLLIERKVLSKEDLDVILAPAEMTRPGIAGKELLKRIHESREELV</sequence>
<reference evidence="6 7" key="1">
    <citation type="journal article" date="2016" name="Nat. Biotechnol.">
        <title>Measurement of bacterial replication rates in microbial communities.</title>
        <authorList>
            <person name="Brown C.T."/>
            <person name="Olm M.R."/>
            <person name="Thomas B.C."/>
            <person name="Banfield J.F."/>
        </authorList>
    </citation>
    <scope>NUCLEOTIDE SEQUENCE [LARGE SCALE GENOMIC DNA]</scope>
    <source>
        <strain evidence="6">46_33</strain>
    </source>
</reference>
<dbReference type="RefSeq" id="WP_303679378.1">
    <property type="nucleotide sequence ID" value="NZ_MNTG01000004.1"/>
</dbReference>
<dbReference type="InterPro" id="IPR020557">
    <property type="entry name" value="Fumarate_lyase_CS"/>
</dbReference>
<dbReference type="FunFam" id="1.20.200.10:FF:000001">
    <property type="entry name" value="Fumarate hydratase, mitochondrial"/>
    <property type="match status" value="1"/>
</dbReference>
<comment type="catalytic activity">
    <reaction evidence="1">
        <text>L-aspartate = fumarate + NH4(+)</text>
        <dbReference type="Rhea" id="RHEA:16601"/>
        <dbReference type="ChEBI" id="CHEBI:28938"/>
        <dbReference type="ChEBI" id="CHEBI:29806"/>
        <dbReference type="ChEBI" id="CHEBI:29991"/>
        <dbReference type="EC" id="4.3.1.1"/>
    </reaction>
</comment>
<evidence type="ECO:0000313" key="7">
    <source>
        <dbReference type="Proteomes" id="UP000186777"/>
    </source>
</evidence>
<dbReference type="GO" id="GO:0008797">
    <property type="term" value="F:aspartate ammonia-lyase activity"/>
    <property type="evidence" value="ECO:0007669"/>
    <property type="project" value="UniProtKB-EC"/>
</dbReference>
<dbReference type="InterPro" id="IPR051546">
    <property type="entry name" value="Aspartate_Ammonia-Lyase"/>
</dbReference>
<feature type="domain" description="Fumarase C C-terminal" evidence="5">
    <location>
        <begin position="404"/>
        <end position="457"/>
    </location>
</feature>
<dbReference type="PROSITE" id="PS00163">
    <property type="entry name" value="FUMARATE_LYASES"/>
    <property type="match status" value="1"/>
</dbReference>
<proteinExistence type="predicted"/>
<evidence type="ECO:0000313" key="6">
    <source>
        <dbReference type="EMBL" id="OLA38955.1"/>
    </source>
</evidence>
<name>A0A1Q6R9C2_9FIRM</name>
<dbReference type="InterPro" id="IPR008948">
    <property type="entry name" value="L-Aspartase-like"/>
</dbReference>
<protein>
    <recommendedName>
        <fullName evidence="2">aspartate ammonia-lyase</fullName>
        <ecNumber evidence="2">4.3.1.1</ecNumber>
    </recommendedName>
</protein>
<feature type="domain" description="Fumarate lyase N-terminal" evidence="4">
    <location>
        <begin position="9"/>
        <end position="337"/>
    </location>
</feature>
<organism evidence="6 7">
    <name type="scientific">Phascolarctobacterium succinatutens</name>
    <dbReference type="NCBI Taxonomy" id="626940"/>
    <lineage>
        <taxon>Bacteria</taxon>
        <taxon>Bacillati</taxon>
        <taxon>Bacillota</taxon>
        <taxon>Negativicutes</taxon>
        <taxon>Acidaminococcales</taxon>
        <taxon>Acidaminococcaceae</taxon>
        <taxon>Phascolarctobacterium</taxon>
    </lineage>
</organism>
<gene>
    <name evidence="6" type="ORF">BHW43_02475</name>
</gene>
<dbReference type="GO" id="GO:0005829">
    <property type="term" value="C:cytosol"/>
    <property type="evidence" value="ECO:0007669"/>
    <property type="project" value="TreeGrafter"/>
</dbReference>